<dbReference type="InterPro" id="IPR014284">
    <property type="entry name" value="RNA_pol_sigma-70_dom"/>
</dbReference>
<dbReference type="Pfam" id="PF04542">
    <property type="entry name" value="Sigma70_r2"/>
    <property type="match status" value="1"/>
</dbReference>
<dbReference type="Pfam" id="PF08281">
    <property type="entry name" value="Sigma70_r4_2"/>
    <property type="match status" value="1"/>
</dbReference>
<dbReference type="RefSeq" id="WP_146456665.1">
    <property type="nucleotide sequence ID" value="NZ_SJPW01000002.1"/>
</dbReference>
<feature type="domain" description="RNA polymerase sigma-70 region 2" evidence="5">
    <location>
        <begin position="13"/>
        <end position="67"/>
    </location>
</feature>
<feature type="domain" description="RNA polymerase sigma factor 70 region 4 type 2" evidence="6">
    <location>
        <begin position="110"/>
        <end position="161"/>
    </location>
</feature>
<dbReference type="InterPro" id="IPR013324">
    <property type="entry name" value="RNA_pol_sigma_r3/r4-like"/>
</dbReference>
<keyword evidence="8" id="KW-1185">Reference proteome</keyword>
<evidence type="ECO:0000259" key="5">
    <source>
        <dbReference type="Pfam" id="PF04542"/>
    </source>
</evidence>
<evidence type="ECO:0000256" key="4">
    <source>
        <dbReference type="ARBA" id="ARBA00023163"/>
    </source>
</evidence>
<dbReference type="NCBIfam" id="TIGR02937">
    <property type="entry name" value="sigma70-ECF"/>
    <property type="match status" value="1"/>
</dbReference>
<keyword evidence="2" id="KW-0805">Transcription regulation</keyword>
<dbReference type="InterPro" id="IPR036388">
    <property type="entry name" value="WH-like_DNA-bd_sf"/>
</dbReference>
<dbReference type="InterPro" id="IPR013249">
    <property type="entry name" value="RNA_pol_sigma70_r4_t2"/>
</dbReference>
<dbReference type="PANTHER" id="PTHR43133:SF51">
    <property type="entry name" value="RNA POLYMERASE SIGMA FACTOR"/>
    <property type="match status" value="1"/>
</dbReference>
<dbReference type="GO" id="GO:0016987">
    <property type="term" value="F:sigma factor activity"/>
    <property type="evidence" value="ECO:0007669"/>
    <property type="project" value="UniProtKB-KW"/>
</dbReference>
<gene>
    <name evidence="7" type="ORF">Poly51_20040</name>
</gene>
<keyword evidence="3" id="KW-0731">Sigma factor</keyword>
<evidence type="ECO:0000259" key="6">
    <source>
        <dbReference type="Pfam" id="PF08281"/>
    </source>
</evidence>
<dbReference type="SUPFAM" id="SSF88659">
    <property type="entry name" value="Sigma3 and sigma4 domains of RNA polymerase sigma factors"/>
    <property type="match status" value="1"/>
</dbReference>
<sequence length="179" mass="20025">MTPPLTEDEFACLIAEHGRAIRAFIGRFAPSLADGDDIAQQTNLTLWLKRDRFDPSQSFSKWALGVAFIEVKRRRTQLGKSKLFFSTDSLDLMQSEPIVDSDSVAERNQVLQECIRNLNDTDRGLIELRYRQGLSVAETAKTSGMQSSATYKALKRIRERLREGVERAVAASELGSGSL</sequence>
<dbReference type="InterPro" id="IPR013325">
    <property type="entry name" value="RNA_pol_sigma_r2"/>
</dbReference>
<dbReference type="GO" id="GO:0006352">
    <property type="term" value="P:DNA-templated transcription initiation"/>
    <property type="evidence" value="ECO:0007669"/>
    <property type="project" value="InterPro"/>
</dbReference>
<reference evidence="7 8" key="1">
    <citation type="submission" date="2019-02" db="EMBL/GenBank/DDBJ databases">
        <title>Deep-cultivation of Planctomycetes and their phenomic and genomic characterization uncovers novel biology.</title>
        <authorList>
            <person name="Wiegand S."/>
            <person name="Jogler M."/>
            <person name="Boedeker C."/>
            <person name="Pinto D."/>
            <person name="Vollmers J."/>
            <person name="Rivas-Marin E."/>
            <person name="Kohn T."/>
            <person name="Peeters S.H."/>
            <person name="Heuer A."/>
            <person name="Rast P."/>
            <person name="Oberbeckmann S."/>
            <person name="Bunk B."/>
            <person name="Jeske O."/>
            <person name="Meyerdierks A."/>
            <person name="Storesund J.E."/>
            <person name="Kallscheuer N."/>
            <person name="Luecker S."/>
            <person name="Lage O.M."/>
            <person name="Pohl T."/>
            <person name="Merkel B.J."/>
            <person name="Hornburger P."/>
            <person name="Mueller R.-W."/>
            <person name="Bruemmer F."/>
            <person name="Labrenz M."/>
            <person name="Spormann A.M."/>
            <person name="Op Den Camp H."/>
            <person name="Overmann J."/>
            <person name="Amann R."/>
            <person name="Jetten M.S.M."/>
            <person name="Mascher T."/>
            <person name="Medema M.H."/>
            <person name="Devos D.P."/>
            <person name="Kaster A.-K."/>
            <person name="Ovreas L."/>
            <person name="Rohde M."/>
            <person name="Galperin M.Y."/>
            <person name="Jogler C."/>
        </authorList>
    </citation>
    <scope>NUCLEOTIDE SEQUENCE [LARGE SCALE GENOMIC DNA]</scope>
    <source>
        <strain evidence="7 8">Poly51</strain>
    </source>
</reference>
<dbReference type="InterPro" id="IPR039425">
    <property type="entry name" value="RNA_pol_sigma-70-like"/>
</dbReference>
<protein>
    <submittedName>
        <fullName evidence="7">RNA polymerase sigma factor</fullName>
    </submittedName>
</protein>
<evidence type="ECO:0000256" key="3">
    <source>
        <dbReference type="ARBA" id="ARBA00023082"/>
    </source>
</evidence>
<dbReference type="SUPFAM" id="SSF88946">
    <property type="entry name" value="Sigma2 domain of RNA polymerase sigma factors"/>
    <property type="match status" value="1"/>
</dbReference>
<dbReference type="GO" id="GO:0003677">
    <property type="term" value="F:DNA binding"/>
    <property type="evidence" value="ECO:0007669"/>
    <property type="project" value="InterPro"/>
</dbReference>
<keyword evidence="4" id="KW-0804">Transcription</keyword>
<evidence type="ECO:0000313" key="8">
    <source>
        <dbReference type="Proteomes" id="UP000318288"/>
    </source>
</evidence>
<dbReference type="OrthoDB" id="6383365at2"/>
<proteinExistence type="inferred from homology"/>
<dbReference type="Proteomes" id="UP000318288">
    <property type="component" value="Unassembled WGS sequence"/>
</dbReference>
<comment type="caution">
    <text evidence="7">The sequence shown here is derived from an EMBL/GenBank/DDBJ whole genome shotgun (WGS) entry which is preliminary data.</text>
</comment>
<comment type="similarity">
    <text evidence="1">Belongs to the sigma-70 factor family. ECF subfamily.</text>
</comment>
<organism evidence="7 8">
    <name type="scientific">Rubripirellula tenax</name>
    <dbReference type="NCBI Taxonomy" id="2528015"/>
    <lineage>
        <taxon>Bacteria</taxon>
        <taxon>Pseudomonadati</taxon>
        <taxon>Planctomycetota</taxon>
        <taxon>Planctomycetia</taxon>
        <taxon>Pirellulales</taxon>
        <taxon>Pirellulaceae</taxon>
        <taxon>Rubripirellula</taxon>
    </lineage>
</organism>
<dbReference type="Gene3D" id="1.10.10.10">
    <property type="entry name" value="Winged helix-like DNA-binding domain superfamily/Winged helix DNA-binding domain"/>
    <property type="match status" value="1"/>
</dbReference>
<evidence type="ECO:0000256" key="1">
    <source>
        <dbReference type="ARBA" id="ARBA00010641"/>
    </source>
</evidence>
<dbReference type="InterPro" id="IPR007627">
    <property type="entry name" value="RNA_pol_sigma70_r2"/>
</dbReference>
<evidence type="ECO:0000256" key="2">
    <source>
        <dbReference type="ARBA" id="ARBA00023015"/>
    </source>
</evidence>
<dbReference type="AlphaFoldDB" id="A0A5C6FCN1"/>
<dbReference type="NCBIfam" id="TIGR02989">
    <property type="entry name" value="Sig-70_gvs1"/>
    <property type="match status" value="1"/>
</dbReference>
<name>A0A5C6FCN1_9BACT</name>
<evidence type="ECO:0000313" key="7">
    <source>
        <dbReference type="EMBL" id="TWU59218.1"/>
    </source>
</evidence>
<dbReference type="EMBL" id="SJPW01000002">
    <property type="protein sequence ID" value="TWU59218.1"/>
    <property type="molecule type" value="Genomic_DNA"/>
</dbReference>
<dbReference type="PANTHER" id="PTHR43133">
    <property type="entry name" value="RNA POLYMERASE ECF-TYPE SIGMA FACTO"/>
    <property type="match status" value="1"/>
</dbReference>
<dbReference type="InterPro" id="IPR014331">
    <property type="entry name" value="RNA_pol_sigma70_ECF_RHOBA"/>
</dbReference>
<accession>A0A5C6FCN1</accession>
<dbReference type="Gene3D" id="1.10.1740.10">
    <property type="match status" value="1"/>
</dbReference>